<proteinExistence type="predicted"/>
<comment type="caution">
    <text evidence="1">The sequence shown here is derived from an EMBL/GenBank/DDBJ whole genome shotgun (WGS) entry which is preliminary data.</text>
</comment>
<accession>A0ABN7X9N4</accession>
<protein>
    <submittedName>
        <fullName evidence="1">40312_t:CDS:1</fullName>
    </submittedName>
</protein>
<feature type="non-terminal residue" evidence="1">
    <location>
        <position position="101"/>
    </location>
</feature>
<dbReference type="EMBL" id="CAJVQB010106209">
    <property type="protein sequence ID" value="CAG8851458.1"/>
    <property type="molecule type" value="Genomic_DNA"/>
</dbReference>
<reference evidence="1 2" key="1">
    <citation type="submission" date="2021-06" db="EMBL/GenBank/DDBJ databases">
        <authorList>
            <person name="Kallberg Y."/>
            <person name="Tangrot J."/>
            <person name="Rosling A."/>
        </authorList>
    </citation>
    <scope>NUCLEOTIDE SEQUENCE [LARGE SCALE GENOMIC DNA]</scope>
    <source>
        <strain evidence="1 2">120-4 pot B 10/14</strain>
    </source>
</reference>
<organism evidence="1 2">
    <name type="scientific">Gigaspora margarita</name>
    <dbReference type="NCBI Taxonomy" id="4874"/>
    <lineage>
        <taxon>Eukaryota</taxon>
        <taxon>Fungi</taxon>
        <taxon>Fungi incertae sedis</taxon>
        <taxon>Mucoromycota</taxon>
        <taxon>Glomeromycotina</taxon>
        <taxon>Glomeromycetes</taxon>
        <taxon>Diversisporales</taxon>
        <taxon>Gigasporaceae</taxon>
        <taxon>Gigaspora</taxon>
    </lineage>
</organism>
<sequence>MSSKKRKHQLTSYIEILEEQADEWRNYAICCACRDALGRPTALLNKFSNKSERVKNHLKKCQHFISKVGSIKDVSRILDVELEEVKDIKAKKRCIESNLST</sequence>
<keyword evidence="2" id="KW-1185">Reference proteome</keyword>
<dbReference type="Proteomes" id="UP000789901">
    <property type="component" value="Unassembled WGS sequence"/>
</dbReference>
<evidence type="ECO:0000313" key="1">
    <source>
        <dbReference type="EMBL" id="CAG8851458.1"/>
    </source>
</evidence>
<name>A0ABN7X9N4_GIGMA</name>
<gene>
    <name evidence="1" type="ORF">GMARGA_LOCUS40750</name>
</gene>
<evidence type="ECO:0000313" key="2">
    <source>
        <dbReference type="Proteomes" id="UP000789901"/>
    </source>
</evidence>